<dbReference type="InterPro" id="IPR017451">
    <property type="entry name" value="F-box-assoc_interact_dom"/>
</dbReference>
<feature type="domain" description="F-box associated beta-propeller type 3" evidence="1">
    <location>
        <begin position="10"/>
        <end position="247"/>
    </location>
</feature>
<evidence type="ECO:0000313" key="2">
    <source>
        <dbReference type="EMBL" id="AES92668.1"/>
    </source>
</evidence>
<reference evidence="2 5" key="2">
    <citation type="journal article" date="2014" name="BMC Genomics">
        <title>An improved genome release (version Mt4.0) for the model legume Medicago truncatula.</title>
        <authorList>
            <person name="Tang H."/>
            <person name="Krishnakumar V."/>
            <person name="Bidwell S."/>
            <person name="Rosen B."/>
            <person name="Chan A."/>
            <person name="Zhou S."/>
            <person name="Gentzbittel L."/>
            <person name="Childs K.L."/>
            <person name="Yandell M."/>
            <person name="Gundlach H."/>
            <person name="Mayer K.F."/>
            <person name="Schwartz D.C."/>
            <person name="Town C.D."/>
        </authorList>
    </citation>
    <scope>GENOME REANNOTATION</scope>
    <source>
        <strain evidence="4 5">cv. Jemalong A17</strain>
    </source>
</reference>
<dbReference type="Proteomes" id="UP000265566">
    <property type="component" value="Chromosome 4"/>
</dbReference>
<dbReference type="EnsemblPlants" id="AES92668">
    <property type="protein sequence ID" value="AES92668"/>
    <property type="gene ID" value="MTR_4g132560"/>
</dbReference>
<keyword evidence="5" id="KW-1185">Reference proteome</keyword>
<sequence length="259" mass="29695">MPSLDYLPDVLNPFPRKFEILQSLDYPPDVSTNITYNISIGYDCFTCNYKVVVVSCYQFLGFIEKNYKICCKTQVRAHTLGTNFWKRIPDFPSEITGLPEECPGKFVSGTINWAIEDQEKYYLWVILSLDLGNESYQVIPHPEYGLDEPLVYLNLSVSKDCLCVVAHTNSFLDIWLMKVYGNKDSWTKLFTIPFEKLIGCPLPASLLYIAEEGDLVFLDLFDNVYIYNYKNGNVKIPDIQGLPSNSFNSIVYFESLISP</sequence>
<reference evidence="2 5" key="1">
    <citation type="journal article" date="2011" name="Nature">
        <title>The Medicago genome provides insight into the evolution of rhizobial symbioses.</title>
        <authorList>
            <person name="Young N.D."/>
            <person name="Debelle F."/>
            <person name="Oldroyd G.E."/>
            <person name="Geurts R."/>
            <person name="Cannon S.B."/>
            <person name="Udvardi M.K."/>
            <person name="Benedito V.A."/>
            <person name="Mayer K.F."/>
            <person name="Gouzy J."/>
            <person name="Schoof H."/>
            <person name="Van de Peer Y."/>
            <person name="Proost S."/>
            <person name="Cook D.R."/>
            <person name="Meyers B.C."/>
            <person name="Spannagl M."/>
            <person name="Cheung F."/>
            <person name="De Mita S."/>
            <person name="Krishnakumar V."/>
            <person name="Gundlach H."/>
            <person name="Zhou S."/>
            <person name="Mudge J."/>
            <person name="Bharti A.K."/>
            <person name="Murray J.D."/>
            <person name="Naoumkina M.A."/>
            <person name="Rosen B."/>
            <person name="Silverstein K.A."/>
            <person name="Tang H."/>
            <person name="Rombauts S."/>
            <person name="Zhao P.X."/>
            <person name="Zhou P."/>
            <person name="Barbe V."/>
            <person name="Bardou P."/>
            <person name="Bechner M."/>
            <person name="Bellec A."/>
            <person name="Berger A."/>
            <person name="Berges H."/>
            <person name="Bidwell S."/>
            <person name="Bisseling T."/>
            <person name="Choisne N."/>
            <person name="Couloux A."/>
            <person name="Denny R."/>
            <person name="Deshpande S."/>
            <person name="Dai X."/>
            <person name="Doyle J.J."/>
            <person name="Dudez A.M."/>
            <person name="Farmer A.D."/>
            <person name="Fouteau S."/>
            <person name="Franken C."/>
            <person name="Gibelin C."/>
            <person name="Gish J."/>
            <person name="Goldstein S."/>
            <person name="Gonzalez A.J."/>
            <person name="Green P.J."/>
            <person name="Hallab A."/>
            <person name="Hartog M."/>
            <person name="Hua A."/>
            <person name="Humphray S.J."/>
            <person name="Jeong D.H."/>
            <person name="Jing Y."/>
            <person name="Jocker A."/>
            <person name="Kenton S.M."/>
            <person name="Kim D.J."/>
            <person name="Klee K."/>
            <person name="Lai H."/>
            <person name="Lang C."/>
            <person name="Lin S."/>
            <person name="Macmil S.L."/>
            <person name="Magdelenat G."/>
            <person name="Matthews L."/>
            <person name="McCorrison J."/>
            <person name="Monaghan E.L."/>
            <person name="Mun J.H."/>
            <person name="Najar F.Z."/>
            <person name="Nicholson C."/>
            <person name="Noirot C."/>
            <person name="O'Bleness M."/>
            <person name="Paule C.R."/>
            <person name="Poulain J."/>
            <person name="Prion F."/>
            <person name="Qin B."/>
            <person name="Qu C."/>
            <person name="Retzel E.F."/>
            <person name="Riddle C."/>
            <person name="Sallet E."/>
            <person name="Samain S."/>
            <person name="Samson N."/>
            <person name="Sanders I."/>
            <person name="Saurat O."/>
            <person name="Scarpelli C."/>
            <person name="Schiex T."/>
            <person name="Segurens B."/>
            <person name="Severin A.J."/>
            <person name="Sherrier D.J."/>
            <person name="Shi R."/>
            <person name="Sims S."/>
            <person name="Singer S.R."/>
            <person name="Sinharoy S."/>
            <person name="Sterck L."/>
            <person name="Viollet A."/>
            <person name="Wang B.B."/>
            <person name="Wang K."/>
            <person name="Wang M."/>
            <person name="Wang X."/>
            <person name="Warfsmann J."/>
            <person name="Weissenbach J."/>
            <person name="White D.D."/>
            <person name="White J.D."/>
            <person name="Wiley G.B."/>
            <person name="Wincker P."/>
            <person name="Xing Y."/>
            <person name="Yang L."/>
            <person name="Yao Z."/>
            <person name="Ying F."/>
            <person name="Zhai J."/>
            <person name="Zhou L."/>
            <person name="Zuber A."/>
            <person name="Denarie J."/>
            <person name="Dixon R.A."/>
            <person name="May G.D."/>
            <person name="Schwartz D.C."/>
            <person name="Rogers J."/>
            <person name="Quetier F."/>
            <person name="Town C.D."/>
            <person name="Roe B.A."/>
        </authorList>
    </citation>
    <scope>NUCLEOTIDE SEQUENCE [LARGE SCALE GENOMIC DNA]</scope>
    <source>
        <strain evidence="2">A17</strain>
        <strain evidence="4 5">cv. Jemalong A17</strain>
    </source>
</reference>
<reference evidence="3" key="4">
    <citation type="journal article" date="2018" name="Nat. Plants">
        <title>Whole-genome landscape of Medicago truncatula symbiotic genes.</title>
        <authorList>
            <person name="Pecrix Y."/>
            <person name="Gamas P."/>
            <person name="Carrere S."/>
        </authorList>
    </citation>
    <scope>NUCLEOTIDE SEQUENCE</scope>
    <source>
        <tissue evidence="3">Leaves</tissue>
    </source>
</reference>
<gene>
    <name evidence="4" type="primary">11442701</name>
    <name evidence="2" type="ordered locus">MTR_4g132560</name>
    <name evidence="3" type="ORF">MtrunA17_Chr4g0075281</name>
</gene>
<evidence type="ECO:0000259" key="1">
    <source>
        <dbReference type="Pfam" id="PF08268"/>
    </source>
</evidence>
<dbReference type="InterPro" id="IPR013187">
    <property type="entry name" value="F-box-assoc_dom_typ3"/>
</dbReference>
<dbReference type="InterPro" id="IPR050796">
    <property type="entry name" value="SCF_F-box_component"/>
</dbReference>
<dbReference type="Proteomes" id="UP000002051">
    <property type="component" value="Chromosome 4"/>
</dbReference>
<protein>
    <submittedName>
        <fullName evidence="2">F-box protein interaction domain protein</fullName>
    </submittedName>
    <submittedName>
        <fullName evidence="3">Putative F-box associated interaction domain-containing protein</fullName>
    </submittedName>
</protein>
<dbReference type="OMA" id="FALREIW"/>
<dbReference type="PaxDb" id="3880-AES75479"/>
<dbReference type="PANTHER" id="PTHR31672">
    <property type="entry name" value="BNACNNG10540D PROTEIN"/>
    <property type="match status" value="1"/>
</dbReference>
<dbReference type="AlphaFoldDB" id="G7JKE1"/>
<dbReference type="Pfam" id="PF08268">
    <property type="entry name" value="FBA_3"/>
    <property type="match status" value="1"/>
</dbReference>
<reference evidence="4" key="3">
    <citation type="submission" date="2015-04" db="UniProtKB">
        <authorList>
            <consortium name="EnsemblPlants"/>
        </authorList>
    </citation>
    <scope>IDENTIFICATION</scope>
    <source>
        <strain evidence="4">cv. Jemalong A17</strain>
    </source>
</reference>
<evidence type="ECO:0000313" key="3">
    <source>
        <dbReference type="EMBL" id="RHN65006.1"/>
    </source>
</evidence>
<dbReference type="HOGENOM" id="CLU_027176_1_4_1"/>
<dbReference type="NCBIfam" id="TIGR01640">
    <property type="entry name" value="F_box_assoc_1"/>
    <property type="match status" value="1"/>
</dbReference>
<evidence type="ECO:0000313" key="4">
    <source>
        <dbReference type="EnsemblPlants" id="AES92668"/>
    </source>
</evidence>
<accession>G7JKE1</accession>
<name>G7JKE1_MEDTR</name>
<proteinExistence type="predicted"/>
<dbReference type="EMBL" id="PSQE01000004">
    <property type="protein sequence ID" value="RHN65006.1"/>
    <property type="molecule type" value="Genomic_DNA"/>
</dbReference>
<dbReference type="EMBL" id="CM001220">
    <property type="protein sequence ID" value="AES92668.1"/>
    <property type="molecule type" value="Genomic_DNA"/>
</dbReference>
<organism evidence="2 5">
    <name type="scientific">Medicago truncatula</name>
    <name type="common">Barrel medic</name>
    <name type="synonym">Medicago tribuloides</name>
    <dbReference type="NCBI Taxonomy" id="3880"/>
    <lineage>
        <taxon>Eukaryota</taxon>
        <taxon>Viridiplantae</taxon>
        <taxon>Streptophyta</taxon>
        <taxon>Embryophyta</taxon>
        <taxon>Tracheophyta</taxon>
        <taxon>Spermatophyta</taxon>
        <taxon>Magnoliopsida</taxon>
        <taxon>eudicotyledons</taxon>
        <taxon>Gunneridae</taxon>
        <taxon>Pentapetalae</taxon>
        <taxon>rosids</taxon>
        <taxon>fabids</taxon>
        <taxon>Fabales</taxon>
        <taxon>Fabaceae</taxon>
        <taxon>Papilionoideae</taxon>
        <taxon>50 kb inversion clade</taxon>
        <taxon>NPAAA clade</taxon>
        <taxon>Hologalegina</taxon>
        <taxon>IRL clade</taxon>
        <taxon>Trifolieae</taxon>
        <taxon>Medicago</taxon>
    </lineage>
</organism>
<evidence type="ECO:0000313" key="5">
    <source>
        <dbReference type="Proteomes" id="UP000002051"/>
    </source>
</evidence>
<dbReference type="Gramene" id="rna27896">
    <property type="protein sequence ID" value="RHN65006.1"/>
    <property type="gene ID" value="gene27896"/>
</dbReference>
<dbReference type="PANTHER" id="PTHR31672:SF13">
    <property type="entry name" value="F-BOX PROTEIN CPR30-LIKE"/>
    <property type="match status" value="1"/>
</dbReference>